<sequence length="126" mass="14209">MATALHFNLDEIDAQHRAAIAASLTRRLEVAKAAQNFQLIALLEQEQQQLGLVKKQHGLALVAKVKQVWNSWMDAIAHHSMLSIDQIMSDSGTVLWRAYDPRTGKTLYAESESEVLQWIEDNDLGR</sequence>
<accession>A0A951UL91</accession>
<dbReference type="AlphaFoldDB" id="A0A951UL91"/>
<evidence type="ECO:0000313" key="1">
    <source>
        <dbReference type="EMBL" id="MBW4657544.1"/>
    </source>
</evidence>
<reference evidence="1" key="1">
    <citation type="submission" date="2021-05" db="EMBL/GenBank/DDBJ databases">
        <authorList>
            <person name="Pietrasiak N."/>
            <person name="Ward R."/>
            <person name="Stajich J.E."/>
            <person name="Kurbessoian T."/>
        </authorList>
    </citation>
    <scope>NUCLEOTIDE SEQUENCE</scope>
    <source>
        <strain evidence="1">UHER 2000/2452</strain>
    </source>
</reference>
<comment type="caution">
    <text evidence="1">The sequence shown here is derived from an EMBL/GenBank/DDBJ whole genome shotgun (WGS) entry which is preliminary data.</text>
</comment>
<protein>
    <submittedName>
        <fullName evidence="1">Uncharacterized protein</fullName>
    </submittedName>
</protein>
<reference evidence="1" key="2">
    <citation type="journal article" date="2022" name="Microbiol. Resour. Announc.">
        <title>Metagenome Sequencing to Explore Phylogenomics of Terrestrial Cyanobacteria.</title>
        <authorList>
            <person name="Ward R.D."/>
            <person name="Stajich J.E."/>
            <person name="Johansen J.R."/>
            <person name="Huntemann M."/>
            <person name="Clum A."/>
            <person name="Foster B."/>
            <person name="Foster B."/>
            <person name="Roux S."/>
            <person name="Palaniappan K."/>
            <person name="Varghese N."/>
            <person name="Mukherjee S."/>
            <person name="Reddy T.B.K."/>
            <person name="Daum C."/>
            <person name="Copeland A."/>
            <person name="Chen I.A."/>
            <person name="Ivanova N.N."/>
            <person name="Kyrpides N.C."/>
            <person name="Shapiro N."/>
            <person name="Eloe-Fadrosh E.A."/>
            <person name="Pietrasiak N."/>
        </authorList>
    </citation>
    <scope>NUCLEOTIDE SEQUENCE</scope>
    <source>
        <strain evidence="1">UHER 2000/2452</strain>
    </source>
</reference>
<proteinExistence type="predicted"/>
<evidence type="ECO:0000313" key="2">
    <source>
        <dbReference type="Proteomes" id="UP000757435"/>
    </source>
</evidence>
<dbReference type="EMBL" id="JAHHHD010000002">
    <property type="protein sequence ID" value="MBW4657544.1"/>
    <property type="molecule type" value="Genomic_DNA"/>
</dbReference>
<organism evidence="1 2">
    <name type="scientific">Drouetiella hepatica Uher 2000/2452</name>
    <dbReference type="NCBI Taxonomy" id="904376"/>
    <lineage>
        <taxon>Bacteria</taxon>
        <taxon>Bacillati</taxon>
        <taxon>Cyanobacteriota</taxon>
        <taxon>Cyanophyceae</taxon>
        <taxon>Oculatellales</taxon>
        <taxon>Oculatellaceae</taxon>
        <taxon>Drouetiella</taxon>
    </lineage>
</organism>
<name>A0A951UL91_9CYAN</name>
<dbReference type="Proteomes" id="UP000757435">
    <property type="component" value="Unassembled WGS sequence"/>
</dbReference>
<gene>
    <name evidence="1" type="ORF">KME15_02625</name>
</gene>